<reference evidence="2" key="1">
    <citation type="journal article" date="2019" name="Int. J. Syst. Evol. Microbiol.">
        <title>The Global Catalogue of Microorganisms (GCM) 10K type strain sequencing project: providing services to taxonomists for standard genome sequencing and annotation.</title>
        <authorList>
            <consortium name="The Broad Institute Genomics Platform"/>
            <consortium name="The Broad Institute Genome Sequencing Center for Infectious Disease"/>
            <person name="Wu L."/>
            <person name="Ma J."/>
        </authorList>
    </citation>
    <scope>NUCLEOTIDE SEQUENCE [LARGE SCALE GENOMIC DNA]</scope>
    <source>
        <strain evidence="2">CGMCC 4.7289</strain>
    </source>
</reference>
<dbReference type="Proteomes" id="UP001595816">
    <property type="component" value="Unassembled WGS sequence"/>
</dbReference>
<dbReference type="EMBL" id="JBHSAY010000030">
    <property type="protein sequence ID" value="MFC4136430.1"/>
    <property type="molecule type" value="Genomic_DNA"/>
</dbReference>
<protein>
    <submittedName>
        <fullName evidence="1">Uncharacterized protein</fullName>
    </submittedName>
</protein>
<name>A0ABV8M1U6_9ACTN</name>
<sequence>MQELETEIARLDDRFRPIAQASTPSRDLPAGASAERVLRSLISLYAESTEPDRAALRRLLDRYRYFRWGAHLPYEWTGAAEFRARLIHLSLVDQGDDTRDEILTLRDYCTRAYAEGIEVTPIVAEVVAMSSDVDKYGMGSMKAVLSAYAP</sequence>
<organism evidence="1 2">
    <name type="scientific">Hamadaea flava</name>
    <dbReference type="NCBI Taxonomy" id="1742688"/>
    <lineage>
        <taxon>Bacteria</taxon>
        <taxon>Bacillati</taxon>
        <taxon>Actinomycetota</taxon>
        <taxon>Actinomycetes</taxon>
        <taxon>Micromonosporales</taxon>
        <taxon>Micromonosporaceae</taxon>
        <taxon>Hamadaea</taxon>
    </lineage>
</organism>
<evidence type="ECO:0000313" key="2">
    <source>
        <dbReference type="Proteomes" id="UP001595816"/>
    </source>
</evidence>
<accession>A0ABV8M1U6</accession>
<evidence type="ECO:0000313" key="1">
    <source>
        <dbReference type="EMBL" id="MFC4136430.1"/>
    </source>
</evidence>
<dbReference type="RefSeq" id="WP_253756017.1">
    <property type="nucleotide sequence ID" value="NZ_JAMZDZ010000001.1"/>
</dbReference>
<comment type="caution">
    <text evidence="1">The sequence shown here is derived from an EMBL/GenBank/DDBJ whole genome shotgun (WGS) entry which is preliminary data.</text>
</comment>
<keyword evidence="2" id="KW-1185">Reference proteome</keyword>
<gene>
    <name evidence="1" type="ORF">ACFOZ4_37975</name>
</gene>
<proteinExistence type="predicted"/>